<comment type="caution">
    <text evidence="3">The sequence shown here is derived from an EMBL/GenBank/DDBJ whole genome shotgun (WGS) entry which is preliminary data.</text>
</comment>
<feature type="compositionally biased region" description="Low complexity" evidence="1">
    <location>
        <begin position="275"/>
        <end position="285"/>
    </location>
</feature>
<feature type="region of interest" description="Disordered" evidence="1">
    <location>
        <begin position="63"/>
        <end position="119"/>
    </location>
</feature>
<proteinExistence type="predicted"/>
<accession>A0A9P3H190</accession>
<evidence type="ECO:0000256" key="1">
    <source>
        <dbReference type="SAM" id="MobiDB-lite"/>
    </source>
</evidence>
<reference evidence="3" key="2">
    <citation type="journal article" date="2022" name="Microbiol. Resour. Announc.">
        <title>Whole-Genome Sequence of Entomortierella parvispora E1425, a Mucoromycotan Fungus Associated with Burkholderiaceae-Related Endosymbiotic Bacteria.</title>
        <authorList>
            <person name="Herlambang A."/>
            <person name="Guo Y."/>
            <person name="Takashima Y."/>
            <person name="Narisawa K."/>
            <person name="Ohta H."/>
            <person name="Nishizawa T."/>
        </authorList>
    </citation>
    <scope>NUCLEOTIDE SEQUENCE</scope>
    <source>
        <strain evidence="3">E1425</strain>
    </source>
</reference>
<evidence type="ECO:0000313" key="3">
    <source>
        <dbReference type="EMBL" id="GJJ68194.1"/>
    </source>
</evidence>
<feature type="transmembrane region" description="Helical" evidence="2">
    <location>
        <begin position="339"/>
        <end position="362"/>
    </location>
</feature>
<gene>
    <name evidence="3" type="ORF">EMPS_00540</name>
</gene>
<feature type="compositionally biased region" description="Low complexity" evidence="1">
    <location>
        <begin position="11"/>
        <end position="20"/>
    </location>
</feature>
<evidence type="ECO:0000313" key="4">
    <source>
        <dbReference type="Proteomes" id="UP000827284"/>
    </source>
</evidence>
<dbReference type="OrthoDB" id="2425321at2759"/>
<sequence>MDPYSPKRTNSSSTASSVSSHEQDQVRYKKVHVPLAYPSEAIKEHTYLTKSYVYPPLMSPSDDFFSPPPTQPMTIATTKANSSGGETKKSPTSPLRTGSLPSMAQPLPSPPVSPWKRSVSFTTRPTRSATMVLDETPFPDLPTDVRAWTSSQVAEYLGYSLRRYPRAITEDLGRYVRQTACLDGAQFIDLREEDLERMQINLKWRTMILKAVGMLRRETIRASRVDTMHWEDGHDADKDEPLANSISSSEGSSSDSSTFLGGEQQLHPTHHQHHSSSASAESQSSFHRQDSRLGRTMEPAKETPLDPQELRKGIVEDITEILQSWKKEQEAKTKKLEQAAATGGLGFMEGVIIGGLLVAFMLRFSR</sequence>
<protein>
    <recommendedName>
        <fullName evidence="5">SAM domain-containing protein</fullName>
    </recommendedName>
</protein>
<dbReference type="EMBL" id="BQFW01000001">
    <property type="protein sequence ID" value="GJJ68194.1"/>
    <property type="molecule type" value="Genomic_DNA"/>
</dbReference>
<feature type="compositionally biased region" description="Basic and acidic residues" evidence="1">
    <location>
        <begin position="287"/>
        <end position="312"/>
    </location>
</feature>
<feature type="region of interest" description="Disordered" evidence="1">
    <location>
        <begin position="1"/>
        <end position="28"/>
    </location>
</feature>
<feature type="region of interest" description="Disordered" evidence="1">
    <location>
        <begin position="231"/>
        <end position="312"/>
    </location>
</feature>
<dbReference type="Gene3D" id="1.10.150.50">
    <property type="entry name" value="Transcription Factor, Ets-1"/>
    <property type="match status" value="1"/>
</dbReference>
<reference evidence="3" key="1">
    <citation type="submission" date="2021-11" db="EMBL/GenBank/DDBJ databases">
        <authorList>
            <person name="Herlambang A."/>
            <person name="Guo Y."/>
            <person name="Takashima Y."/>
            <person name="Nishizawa T."/>
        </authorList>
    </citation>
    <scope>NUCLEOTIDE SEQUENCE</scope>
    <source>
        <strain evidence="3">E1425</strain>
    </source>
</reference>
<dbReference type="InterPro" id="IPR013761">
    <property type="entry name" value="SAM/pointed_sf"/>
</dbReference>
<dbReference type="SUPFAM" id="SSF47769">
    <property type="entry name" value="SAM/Pointed domain"/>
    <property type="match status" value="1"/>
</dbReference>
<evidence type="ECO:0008006" key="5">
    <source>
        <dbReference type="Google" id="ProtNLM"/>
    </source>
</evidence>
<organism evidence="3 4">
    <name type="scientific">Entomortierella parvispora</name>
    <dbReference type="NCBI Taxonomy" id="205924"/>
    <lineage>
        <taxon>Eukaryota</taxon>
        <taxon>Fungi</taxon>
        <taxon>Fungi incertae sedis</taxon>
        <taxon>Mucoromycota</taxon>
        <taxon>Mortierellomycotina</taxon>
        <taxon>Mortierellomycetes</taxon>
        <taxon>Mortierellales</taxon>
        <taxon>Mortierellaceae</taxon>
        <taxon>Entomortierella</taxon>
    </lineage>
</organism>
<name>A0A9P3H190_9FUNG</name>
<evidence type="ECO:0000256" key="2">
    <source>
        <dbReference type="SAM" id="Phobius"/>
    </source>
</evidence>
<keyword evidence="2" id="KW-0472">Membrane</keyword>
<feature type="compositionally biased region" description="Low complexity" evidence="1">
    <location>
        <begin position="245"/>
        <end position="257"/>
    </location>
</feature>
<feature type="compositionally biased region" description="Basic and acidic residues" evidence="1">
    <location>
        <begin position="231"/>
        <end position="241"/>
    </location>
</feature>
<keyword evidence="2" id="KW-0812">Transmembrane</keyword>
<feature type="compositionally biased region" description="Polar residues" evidence="1">
    <location>
        <begin position="72"/>
        <end position="102"/>
    </location>
</feature>
<keyword evidence="4" id="KW-1185">Reference proteome</keyword>
<keyword evidence="2" id="KW-1133">Transmembrane helix</keyword>
<dbReference type="AlphaFoldDB" id="A0A9P3H190"/>
<dbReference type="Proteomes" id="UP000827284">
    <property type="component" value="Unassembled WGS sequence"/>
</dbReference>